<organism evidence="12 13">
    <name type="scientific">Thioclava litoralis</name>
    <dbReference type="NCBI Taxonomy" id="3076557"/>
    <lineage>
        <taxon>Bacteria</taxon>
        <taxon>Pseudomonadati</taxon>
        <taxon>Pseudomonadota</taxon>
        <taxon>Alphaproteobacteria</taxon>
        <taxon>Rhodobacterales</taxon>
        <taxon>Paracoccaceae</taxon>
        <taxon>Thioclava</taxon>
    </lineage>
</organism>
<evidence type="ECO:0000256" key="7">
    <source>
        <dbReference type="ARBA" id="ARBA00023136"/>
    </source>
</evidence>
<feature type="domain" description="Tripartite ATP-independent periplasmic transporters DctQ component" evidence="11">
    <location>
        <begin position="43"/>
        <end position="173"/>
    </location>
</feature>
<keyword evidence="7 9" id="KW-0472">Membrane</keyword>
<evidence type="ECO:0000256" key="8">
    <source>
        <dbReference type="ARBA" id="ARBA00038436"/>
    </source>
</evidence>
<sequence length="180" mass="19659">MTHENFPRVPETDPSSGRDRAPVPRNWPRLALGVVCGAMLLAMMALTVVDVIGRYVFVAPLQGATELTEMLLCAVIFLGLPAVCFDRDHVTVDLVIDRLPACVQPWRELATSLLSAVVLGIVSWRIWVYAGQKASYGEATNSLRLPIAPLGYLCALCCALGVVLTVVAALRQLTFQLRRQ</sequence>
<dbReference type="InterPro" id="IPR007387">
    <property type="entry name" value="TRAP_DctQ"/>
</dbReference>
<dbReference type="Proteomes" id="UP001623290">
    <property type="component" value="Chromosome"/>
</dbReference>
<comment type="similarity">
    <text evidence="8 9">Belongs to the TRAP transporter small permease family.</text>
</comment>
<dbReference type="EMBL" id="CP135443">
    <property type="protein sequence ID" value="WRY34626.1"/>
    <property type="molecule type" value="Genomic_DNA"/>
</dbReference>
<evidence type="ECO:0000256" key="6">
    <source>
        <dbReference type="ARBA" id="ARBA00022989"/>
    </source>
</evidence>
<keyword evidence="5 9" id="KW-0812">Transmembrane</keyword>
<feature type="transmembrane region" description="Helical" evidence="9">
    <location>
        <begin position="106"/>
        <end position="127"/>
    </location>
</feature>
<keyword evidence="2 9" id="KW-0813">Transport</keyword>
<keyword evidence="6 9" id="KW-1133">Transmembrane helix</keyword>
<evidence type="ECO:0000256" key="5">
    <source>
        <dbReference type="ARBA" id="ARBA00022692"/>
    </source>
</evidence>
<evidence type="ECO:0000259" key="11">
    <source>
        <dbReference type="Pfam" id="PF04290"/>
    </source>
</evidence>
<feature type="region of interest" description="Disordered" evidence="10">
    <location>
        <begin position="1"/>
        <end position="22"/>
    </location>
</feature>
<evidence type="ECO:0000256" key="9">
    <source>
        <dbReference type="RuleBase" id="RU369079"/>
    </source>
</evidence>
<protein>
    <recommendedName>
        <fullName evidence="9">TRAP transporter small permease protein</fullName>
    </recommendedName>
</protein>
<evidence type="ECO:0000256" key="4">
    <source>
        <dbReference type="ARBA" id="ARBA00022519"/>
    </source>
</evidence>
<dbReference type="RefSeq" id="WP_339108373.1">
    <property type="nucleotide sequence ID" value="NZ_CP135443.1"/>
</dbReference>
<evidence type="ECO:0000256" key="10">
    <source>
        <dbReference type="SAM" id="MobiDB-lite"/>
    </source>
</evidence>
<evidence type="ECO:0000256" key="2">
    <source>
        <dbReference type="ARBA" id="ARBA00022448"/>
    </source>
</evidence>
<proteinExistence type="inferred from homology"/>
<keyword evidence="13" id="KW-1185">Reference proteome</keyword>
<feature type="transmembrane region" description="Helical" evidence="9">
    <location>
        <begin position="147"/>
        <end position="170"/>
    </location>
</feature>
<feature type="transmembrane region" description="Helical" evidence="9">
    <location>
        <begin position="30"/>
        <end position="55"/>
    </location>
</feature>
<evidence type="ECO:0000313" key="12">
    <source>
        <dbReference type="EMBL" id="WRY34626.1"/>
    </source>
</evidence>
<dbReference type="PANTHER" id="PTHR35011">
    <property type="entry name" value="2,3-DIKETO-L-GULONATE TRAP TRANSPORTER SMALL PERMEASE PROTEIN YIAM"/>
    <property type="match status" value="1"/>
</dbReference>
<evidence type="ECO:0000256" key="3">
    <source>
        <dbReference type="ARBA" id="ARBA00022475"/>
    </source>
</evidence>
<comment type="subunit">
    <text evidence="9">The complex comprises the extracytoplasmic solute receptor protein and the two transmembrane proteins.</text>
</comment>
<comment type="subcellular location">
    <subcellularLocation>
        <location evidence="1 9">Cell inner membrane</location>
        <topology evidence="1 9">Multi-pass membrane protein</topology>
    </subcellularLocation>
</comment>
<accession>A0ABZ1E0M9</accession>
<evidence type="ECO:0000313" key="13">
    <source>
        <dbReference type="Proteomes" id="UP001623290"/>
    </source>
</evidence>
<feature type="transmembrane region" description="Helical" evidence="9">
    <location>
        <begin position="67"/>
        <end position="85"/>
    </location>
</feature>
<dbReference type="PANTHER" id="PTHR35011:SF10">
    <property type="entry name" value="TRAP TRANSPORTER SMALL PERMEASE PROTEIN"/>
    <property type="match status" value="1"/>
</dbReference>
<name>A0ABZ1E0M9_9RHOB</name>
<keyword evidence="4 9" id="KW-0997">Cell inner membrane</keyword>
<dbReference type="Pfam" id="PF04290">
    <property type="entry name" value="DctQ"/>
    <property type="match status" value="1"/>
</dbReference>
<reference evidence="12 13" key="1">
    <citation type="submission" date="2023-09" db="EMBL/GenBank/DDBJ databases">
        <title>Thioclava shenzhenensis sp. nov., a multidrug resistant bacteria-antagonizing species isolated from coastal seawater.</title>
        <authorList>
            <person name="Long M."/>
        </authorList>
    </citation>
    <scope>NUCLEOTIDE SEQUENCE [LARGE SCALE GENOMIC DNA]</scope>
    <source>
        <strain evidence="12 13">FTW29</strain>
    </source>
</reference>
<dbReference type="InterPro" id="IPR055348">
    <property type="entry name" value="DctQ"/>
</dbReference>
<gene>
    <name evidence="12" type="ORF">RPE78_04850</name>
</gene>
<keyword evidence="3" id="KW-1003">Cell membrane</keyword>
<comment type="function">
    <text evidence="9">Part of the tripartite ATP-independent periplasmic (TRAP) transport system.</text>
</comment>
<evidence type="ECO:0000256" key="1">
    <source>
        <dbReference type="ARBA" id="ARBA00004429"/>
    </source>
</evidence>